<accession>K4ALD3</accession>
<dbReference type="InParanoid" id="K4ALD3"/>
<organism evidence="1 2">
    <name type="scientific">Setaria italica</name>
    <name type="common">Foxtail millet</name>
    <name type="synonym">Panicum italicum</name>
    <dbReference type="NCBI Taxonomy" id="4555"/>
    <lineage>
        <taxon>Eukaryota</taxon>
        <taxon>Viridiplantae</taxon>
        <taxon>Streptophyta</taxon>
        <taxon>Embryophyta</taxon>
        <taxon>Tracheophyta</taxon>
        <taxon>Spermatophyta</taxon>
        <taxon>Magnoliopsida</taxon>
        <taxon>Liliopsida</taxon>
        <taxon>Poales</taxon>
        <taxon>Poaceae</taxon>
        <taxon>PACMAD clade</taxon>
        <taxon>Panicoideae</taxon>
        <taxon>Panicodae</taxon>
        <taxon>Paniceae</taxon>
        <taxon>Cenchrinae</taxon>
        <taxon>Setaria</taxon>
    </lineage>
</organism>
<keyword evidence="2" id="KW-1185">Reference proteome</keyword>
<dbReference type="Proteomes" id="UP000004995">
    <property type="component" value="Unassembled WGS sequence"/>
</dbReference>
<dbReference type="EnsemblPlants" id="KQK88994">
    <property type="protein sequence ID" value="KQK88994"/>
    <property type="gene ID" value="SETIT_039713mg"/>
</dbReference>
<protein>
    <submittedName>
        <fullName evidence="1">Uncharacterized protein</fullName>
    </submittedName>
</protein>
<dbReference type="Gramene" id="KQK88994">
    <property type="protein sequence ID" value="KQK88994"/>
    <property type="gene ID" value="SETIT_039713mg"/>
</dbReference>
<reference evidence="2" key="1">
    <citation type="journal article" date="2012" name="Nat. Biotechnol.">
        <title>Reference genome sequence of the model plant Setaria.</title>
        <authorList>
            <person name="Bennetzen J.L."/>
            <person name="Schmutz J."/>
            <person name="Wang H."/>
            <person name="Percifield R."/>
            <person name="Hawkins J."/>
            <person name="Pontaroli A.C."/>
            <person name="Estep M."/>
            <person name="Feng L."/>
            <person name="Vaughn J.N."/>
            <person name="Grimwood J."/>
            <person name="Jenkins J."/>
            <person name="Barry K."/>
            <person name="Lindquist E."/>
            <person name="Hellsten U."/>
            <person name="Deshpande S."/>
            <person name="Wang X."/>
            <person name="Wu X."/>
            <person name="Mitros T."/>
            <person name="Triplett J."/>
            <person name="Yang X."/>
            <person name="Ye C.Y."/>
            <person name="Mauro-Herrera M."/>
            <person name="Wang L."/>
            <person name="Li P."/>
            <person name="Sharma M."/>
            <person name="Sharma R."/>
            <person name="Ronald P.C."/>
            <person name="Panaud O."/>
            <person name="Kellogg E.A."/>
            <person name="Brutnell T.P."/>
            <person name="Doust A.N."/>
            <person name="Tuskan G.A."/>
            <person name="Rokhsar D."/>
            <person name="Devos K.M."/>
        </authorList>
    </citation>
    <scope>NUCLEOTIDE SEQUENCE [LARGE SCALE GENOMIC DNA]</scope>
    <source>
        <strain evidence="2">cv. Yugu1</strain>
    </source>
</reference>
<evidence type="ECO:0000313" key="1">
    <source>
        <dbReference type="EnsemblPlants" id="KQK88994"/>
    </source>
</evidence>
<dbReference type="AlphaFoldDB" id="K4ALD3"/>
<sequence length="85" mass="10116">MAVRWFGTDFFAYAIGSNLFPFNCLLCSRYVHFPFLLELRFCSVINCTDTNIRIFIRNTSSVIDWTTNRYRVELYRSMDSACQLY</sequence>
<evidence type="ECO:0000313" key="2">
    <source>
        <dbReference type="Proteomes" id="UP000004995"/>
    </source>
</evidence>
<reference evidence="1" key="2">
    <citation type="submission" date="2018-08" db="UniProtKB">
        <authorList>
            <consortium name="EnsemblPlants"/>
        </authorList>
    </citation>
    <scope>IDENTIFICATION</scope>
    <source>
        <strain evidence="1">Yugu1</strain>
    </source>
</reference>
<dbReference type="HOGENOM" id="CLU_2516926_0_0_1"/>
<name>K4ALD3_SETIT</name>
<dbReference type="EMBL" id="AGNK02005601">
    <property type="status" value="NOT_ANNOTATED_CDS"/>
    <property type="molecule type" value="Genomic_DNA"/>
</dbReference>
<proteinExistence type="predicted"/>